<feature type="region of interest" description="Disordered" evidence="1">
    <location>
        <begin position="158"/>
        <end position="178"/>
    </location>
</feature>
<dbReference type="InterPro" id="IPR052953">
    <property type="entry name" value="Ser-rich/MCO-related"/>
</dbReference>
<evidence type="ECO:0000313" key="3">
    <source>
        <dbReference type="Proteomes" id="UP001265746"/>
    </source>
</evidence>
<dbReference type="PANTHER" id="PTHR34883">
    <property type="entry name" value="SERINE-RICH PROTEIN, PUTATIVE-RELATED-RELATED"/>
    <property type="match status" value="1"/>
</dbReference>
<comment type="caution">
    <text evidence="2">The sequence shown here is derived from an EMBL/GenBank/DDBJ whole genome shotgun (WGS) entry which is preliminary data.</text>
</comment>
<evidence type="ECO:0000313" key="2">
    <source>
        <dbReference type="EMBL" id="KAK2597138.1"/>
    </source>
</evidence>
<evidence type="ECO:0000256" key="1">
    <source>
        <dbReference type="SAM" id="MobiDB-lite"/>
    </source>
</evidence>
<accession>A0AAD9VYK3</accession>
<keyword evidence="3" id="KW-1185">Reference proteome</keyword>
<dbReference type="Proteomes" id="UP001265746">
    <property type="component" value="Unassembled WGS sequence"/>
</dbReference>
<sequence length="202" mass="21270">MAVASPSLTTAKTVVIRSTADAPFFDPANTTADVGDILEFHFKAHNRSIVMGDYDRPCEPAATGGFYSGFFVEDDSNIENSTVFRVTVNDTNPIVYYCSQNGADFGNHCKDHGMAGVINEPDLSKLQDYKDAAALVDTSVTPDSEPFGGVFAENPDAAATSGTASGASPSSTSTSAAGEGLPRINMMSSWLLFTVMALVLAF</sequence>
<dbReference type="InterPro" id="IPR008972">
    <property type="entry name" value="Cupredoxin"/>
</dbReference>
<dbReference type="SUPFAM" id="SSF49503">
    <property type="entry name" value="Cupredoxins"/>
    <property type="match status" value="1"/>
</dbReference>
<gene>
    <name evidence="2" type="ORF">N8I77_013004</name>
</gene>
<dbReference type="Gene3D" id="2.60.40.420">
    <property type="entry name" value="Cupredoxins - blue copper proteins"/>
    <property type="match status" value="1"/>
</dbReference>
<dbReference type="EMBL" id="JAUJFL010000010">
    <property type="protein sequence ID" value="KAK2597138.1"/>
    <property type="molecule type" value="Genomic_DNA"/>
</dbReference>
<protein>
    <recommendedName>
        <fullName evidence="4">Extracellular serine-rich protein</fullName>
    </recommendedName>
</protein>
<dbReference type="AlphaFoldDB" id="A0AAD9VYK3"/>
<dbReference type="PANTHER" id="PTHR34883:SF15">
    <property type="entry name" value="EXTRACELLULAR SERINE-RICH PROTEIN"/>
    <property type="match status" value="1"/>
</dbReference>
<proteinExistence type="predicted"/>
<name>A0AAD9VYK3_PHOAM</name>
<evidence type="ECO:0008006" key="4">
    <source>
        <dbReference type="Google" id="ProtNLM"/>
    </source>
</evidence>
<organism evidence="2 3">
    <name type="scientific">Phomopsis amygdali</name>
    <name type="common">Fusicoccum amygdali</name>
    <dbReference type="NCBI Taxonomy" id="1214568"/>
    <lineage>
        <taxon>Eukaryota</taxon>
        <taxon>Fungi</taxon>
        <taxon>Dikarya</taxon>
        <taxon>Ascomycota</taxon>
        <taxon>Pezizomycotina</taxon>
        <taxon>Sordariomycetes</taxon>
        <taxon>Sordariomycetidae</taxon>
        <taxon>Diaporthales</taxon>
        <taxon>Diaporthaceae</taxon>
        <taxon>Diaporthe</taxon>
    </lineage>
</organism>
<reference evidence="2" key="1">
    <citation type="submission" date="2023-06" db="EMBL/GenBank/DDBJ databases">
        <authorList>
            <person name="Noh H."/>
        </authorList>
    </citation>
    <scope>NUCLEOTIDE SEQUENCE</scope>
    <source>
        <strain evidence="2">DUCC20226</strain>
    </source>
</reference>